<gene>
    <name evidence="2" type="ORF">EDC52_101519</name>
</gene>
<dbReference type="OrthoDB" id="9787920at2"/>
<evidence type="ECO:0000313" key="2">
    <source>
        <dbReference type="EMBL" id="TCW00172.1"/>
    </source>
</evidence>
<dbReference type="GO" id="GO:0016747">
    <property type="term" value="F:acyltransferase activity, transferring groups other than amino-acyl groups"/>
    <property type="evidence" value="ECO:0007669"/>
    <property type="project" value="InterPro"/>
</dbReference>
<dbReference type="SUPFAM" id="SSF55729">
    <property type="entry name" value="Acyl-CoA N-acyltransferases (Nat)"/>
    <property type="match status" value="1"/>
</dbReference>
<protein>
    <submittedName>
        <fullName evidence="2">Acetyltransferase (GNAT) family protein</fullName>
    </submittedName>
</protein>
<name>A0A4R3Z303_9GAMM</name>
<accession>A0A4R3Z303</accession>
<proteinExistence type="predicted"/>
<dbReference type="PROSITE" id="PS51186">
    <property type="entry name" value="GNAT"/>
    <property type="match status" value="1"/>
</dbReference>
<evidence type="ECO:0000259" key="1">
    <source>
        <dbReference type="PROSITE" id="PS51186"/>
    </source>
</evidence>
<dbReference type="InterPro" id="IPR016181">
    <property type="entry name" value="Acyl_CoA_acyltransferase"/>
</dbReference>
<keyword evidence="2" id="KW-0808">Transferase</keyword>
<dbReference type="EMBL" id="SMCR01000001">
    <property type="protein sequence ID" value="TCW00172.1"/>
    <property type="molecule type" value="Genomic_DNA"/>
</dbReference>
<dbReference type="AlphaFoldDB" id="A0A4R3Z303"/>
<dbReference type="InterPro" id="IPR000182">
    <property type="entry name" value="GNAT_dom"/>
</dbReference>
<dbReference type="Gene3D" id="3.40.630.30">
    <property type="match status" value="1"/>
</dbReference>
<reference evidence="2 3" key="1">
    <citation type="submission" date="2019-03" db="EMBL/GenBank/DDBJ databases">
        <title>Genomic Encyclopedia of Type Strains, Phase IV (KMG-IV): sequencing the most valuable type-strain genomes for metagenomic binning, comparative biology and taxonomic classification.</title>
        <authorList>
            <person name="Goeker M."/>
        </authorList>
    </citation>
    <scope>NUCLEOTIDE SEQUENCE [LARGE SCALE GENOMIC DNA]</scope>
    <source>
        <strain evidence="2 3">DSM 19580</strain>
    </source>
</reference>
<sequence>MDVNITDNPTLEEKNEIIDELWKHNQIFHPVDINTFIVSLTNSNEKIIAGLIAQTWWGALDIKYLWVNESYRYKGYGSQMMNAAEVEAEDRGCHMAYVDTFDFQAKQFYEKLGYSEYGSLGGFARKFKRHYLAKVFTKARDKHG</sequence>
<dbReference type="RefSeq" id="WP_131863699.1">
    <property type="nucleotide sequence ID" value="NZ_SMCR01000001.1"/>
</dbReference>
<evidence type="ECO:0000313" key="3">
    <source>
        <dbReference type="Proteomes" id="UP000295719"/>
    </source>
</evidence>
<keyword evidence="3" id="KW-1185">Reference proteome</keyword>
<dbReference type="Pfam" id="PF00583">
    <property type="entry name" value="Acetyltransf_1"/>
    <property type="match status" value="1"/>
</dbReference>
<comment type="caution">
    <text evidence="2">The sequence shown here is derived from an EMBL/GenBank/DDBJ whole genome shotgun (WGS) entry which is preliminary data.</text>
</comment>
<dbReference type="Proteomes" id="UP000295719">
    <property type="component" value="Unassembled WGS sequence"/>
</dbReference>
<dbReference type="CDD" id="cd04301">
    <property type="entry name" value="NAT_SF"/>
    <property type="match status" value="1"/>
</dbReference>
<feature type="domain" description="N-acetyltransferase" evidence="1">
    <location>
        <begin position="1"/>
        <end position="138"/>
    </location>
</feature>
<organism evidence="2 3">
    <name type="scientific">Biostraticola tofi</name>
    <dbReference type="NCBI Taxonomy" id="466109"/>
    <lineage>
        <taxon>Bacteria</taxon>
        <taxon>Pseudomonadati</taxon>
        <taxon>Pseudomonadota</taxon>
        <taxon>Gammaproteobacteria</taxon>
        <taxon>Enterobacterales</taxon>
        <taxon>Bruguierivoracaceae</taxon>
        <taxon>Biostraticola</taxon>
    </lineage>
</organism>